<dbReference type="SUPFAM" id="SSF55031">
    <property type="entry name" value="Bacterial exopeptidase dimerisation domain"/>
    <property type="match status" value="1"/>
</dbReference>
<dbReference type="InterPro" id="IPR002933">
    <property type="entry name" value="Peptidase_M20"/>
</dbReference>
<dbReference type="PROSITE" id="PS00759">
    <property type="entry name" value="ARGE_DAPE_CPG2_2"/>
    <property type="match status" value="1"/>
</dbReference>
<feature type="domain" description="Peptidase M20 dimerisation" evidence="10">
    <location>
        <begin position="210"/>
        <end position="289"/>
    </location>
</feature>
<evidence type="ECO:0000313" key="11">
    <source>
        <dbReference type="EMBL" id="SDE16561.1"/>
    </source>
</evidence>
<feature type="active site" evidence="8">
    <location>
        <position position="83"/>
    </location>
</feature>
<evidence type="ECO:0000256" key="6">
    <source>
        <dbReference type="ARBA" id="ARBA00023049"/>
    </source>
</evidence>
<dbReference type="CDD" id="cd03892">
    <property type="entry name" value="M20_peptT"/>
    <property type="match status" value="1"/>
</dbReference>
<keyword evidence="4" id="KW-0378">Hydrolase</keyword>
<dbReference type="PIRSF" id="PIRSF037215">
    <property type="entry name" value="Peptidase_M20B"/>
    <property type="match status" value="1"/>
</dbReference>
<dbReference type="GO" id="GO:0008270">
    <property type="term" value="F:zinc ion binding"/>
    <property type="evidence" value="ECO:0007669"/>
    <property type="project" value="InterPro"/>
</dbReference>
<name>A0A1G7AP25_9RHOB</name>
<dbReference type="SUPFAM" id="SSF53187">
    <property type="entry name" value="Zn-dependent exopeptidases"/>
    <property type="match status" value="1"/>
</dbReference>
<dbReference type="Pfam" id="PF07687">
    <property type="entry name" value="M20_dimer"/>
    <property type="match status" value="1"/>
</dbReference>
<feature type="binding site" evidence="9">
    <location>
        <position position="384"/>
    </location>
    <ligand>
        <name>Zn(2+)</name>
        <dbReference type="ChEBI" id="CHEBI:29105"/>
        <label>2</label>
    </ligand>
</feature>
<keyword evidence="12" id="KW-1185">Reference proteome</keyword>
<evidence type="ECO:0000256" key="5">
    <source>
        <dbReference type="ARBA" id="ARBA00022833"/>
    </source>
</evidence>
<dbReference type="GO" id="GO:0006508">
    <property type="term" value="P:proteolysis"/>
    <property type="evidence" value="ECO:0007669"/>
    <property type="project" value="UniProtKB-UniRule"/>
</dbReference>
<feature type="binding site" evidence="9">
    <location>
        <position position="179"/>
    </location>
    <ligand>
        <name>Zn(2+)</name>
        <dbReference type="ChEBI" id="CHEBI:29105"/>
        <label>2</label>
    </ligand>
</feature>
<comment type="similarity">
    <text evidence="1">Belongs to the peptidase M20B family.</text>
</comment>
<dbReference type="PANTHER" id="PTHR42994">
    <property type="entry name" value="PEPTIDASE T"/>
    <property type="match status" value="1"/>
</dbReference>
<dbReference type="NCBIfam" id="NF009920">
    <property type="entry name" value="PRK13381.1"/>
    <property type="match status" value="1"/>
</dbReference>
<keyword evidence="6" id="KW-0482">Metalloprotease</keyword>
<evidence type="ECO:0000259" key="10">
    <source>
        <dbReference type="Pfam" id="PF07687"/>
    </source>
</evidence>
<sequence length="414" mass="44591">MTHTFDQELEDRLVRYAAIDSQSDADSPSSPSTEIQFGMLRLLEQELGEIGAKDVQVTEYGAVLATIPGTTEGPTVGLLAHVDTAPQFNATGVKPRVVKGYNGGEITYPDDPALVLSPEEYPYLAEKRGHDIVTASGTTLLGADDKAGVAIIMTAARHLLANPGIPHGPVRIAFTPDEEIGRGVDPKLPADLGADFAYTFDGGRVGEIEYETFSADGAEVRITGVSIHPGFAKGKMVNAIHLASRIVEILPQATMTPEVTDGLEGFVHATEMTGGSSEMKIKFIIRDFEREGLAAKGEMLRQVCAAVQATEPRATITCEIRPQYRNMRYWLEEDMTPVDLARDACRDLGLEPVSVPIRGGTDGSRLTEMGVPTPNLFTGMQNIHGPLEWISVQDMAKATDLCLTLLGKAATARR</sequence>
<dbReference type="GO" id="GO:0045148">
    <property type="term" value="F:tripeptide aminopeptidase activity"/>
    <property type="evidence" value="ECO:0007669"/>
    <property type="project" value="UniProtKB-UniRule"/>
</dbReference>
<comment type="cofactor">
    <cofactor evidence="9">
        <name>Zn(2+)</name>
        <dbReference type="ChEBI" id="CHEBI:29105"/>
    </cofactor>
    <text evidence="9">Binds 2 Zn(2+) ions per subunit.</text>
</comment>
<proteinExistence type="inferred from homology"/>
<dbReference type="PANTHER" id="PTHR42994:SF1">
    <property type="entry name" value="PEPTIDASE T"/>
    <property type="match status" value="1"/>
</dbReference>
<dbReference type="EC" id="3.4.11.4" evidence="7"/>
<feature type="binding site" evidence="9">
    <location>
        <position position="144"/>
    </location>
    <ligand>
        <name>Zn(2+)</name>
        <dbReference type="ChEBI" id="CHEBI:29105"/>
        <label>1</label>
    </ligand>
</feature>
<dbReference type="GO" id="GO:0005829">
    <property type="term" value="C:cytosol"/>
    <property type="evidence" value="ECO:0007669"/>
    <property type="project" value="TreeGrafter"/>
</dbReference>
<evidence type="ECO:0000256" key="8">
    <source>
        <dbReference type="PIRSR" id="PIRSR037215-1"/>
    </source>
</evidence>
<feature type="binding site" evidence="9">
    <location>
        <position position="201"/>
    </location>
    <ligand>
        <name>Zn(2+)</name>
        <dbReference type="ChEBI" id="CHEBI:29105"/>
        <label>1</label>
    </ligand>
</feature>
<gene>
    <name evidence="11" type="ORF">SAMN04488105_101287</name>
</gene>
<dbReference type="Gene3D" id="3.30.70.360">
    <property type="match status" value="1"/>
</dbReference>
<evidence type="ECO:0000256" key="4">
    <source>
        <dbReference type="ARBA" id="ARBA00022801"/>
    </source>
</evidence>
<evidence type="ECO:0000256" key="3">
    <source>
        <dbReference type="ARBA" id="ARBA00022723"/>
    </source>
</evidence>
<dbReference type="OrthoDB" id="9804934at2"/>
<evidence type="ECO:0000256" key="7">
    <source>
        <dbReference type="NCBIfam" id="TIGR01882"/>
    </source>
</evidence>
<dbReference type="EMBL" id="FNAV01000001">
    <property type="protein sequence ID" value="SDE16561.1"/>
    <property type="molecule type" value="Genomic_DNA"/>
</dbReference>
<dbReference type="Gene3D" id="3.40.630.10">
    <property type="entry name" value="Zn peptidases"/>
    <property type="match status" value="1"/>
</dbReference>
<dbReference type="GO" id="GO:0006518">
    <property type="term" value="P:peptide metabolic process"/>
    <property type="evidence" value="ECO:0007669"/>
    <property type="project" value="InterPro"/>
</dbReference>
<dbReference type="InterPro" id="IPR011650">
    <property type="entry name" value="Peptidase_M20_dimer"/>
</dbReference>
<reference evidence="12" key="1">
    <citation type="submission" date="2016-10" db="EMBL/GenBank/DDBJ databases">
        <authorList>
            <person name="Varghese N."/>
            <person name="Submissions S."/>
        </authorList>
    </citation>
    <scope>NUCLEOTIDE SEQUENCE [LARGE SCALE GENOMIC DNA]</scope>
    <source>
        <strain evidence="12">DSM 10146</strain>
    </source>
</reference>
<dbReference type="NCBIfam" id="NF003976">
    <property type="entry name" value="PRK05469.1"/>
    <property type="match status" value="1"/>
</dbReference>
<dbReference type="AlphaFoldDB" id="A0A1G7AP25"/>
<dbReference type="InterPro" id="IPR001261">
    <property type="entry name" value="ArgE/DapE_CS"/>
</dbReference>
<dbReference type="RefSeq" id="WP_089954494.1">
    <property type="nucleotide sequence ID" value="NZ_FNAV01000001.1"/>
</dbReference>
<evidence type="ECO:0000313" key="12">
    <source>
        <dbReference type="Proteomes" id="UP000198994"/>
    </source>
</evidence>
<organism evidence="11 12">
    <name type="scientific">Salipiger thiooxidans</name>
    <dbReference type="NCBI Taxonomy" id="282683"/>
    <lineage>
        <taxon>Bacteria</taxon>
        <taxon>Pseudomonadati</taxon>
        <taxon>Pseudomonadota</taxon>
        <taxon>Alphaproteobacteria</taxon>
        <taxon>Rhodobacterales</taxon>
        <taxon>Roseobacteraceae</taxon>
        <taxon>Salipiger</taxon>
    </lineage>
</organism>
<protein>
    <recommendedName>
        <fullName evidence="7">Peptidase T</fullName>
        <ecNumber evidence="7">3.4.11.4</ecNumber>
    </recommendedName>
</protein>
<dbReference type="NCBIfam" id="TIGR01882">
    <property type="entry name" value="peptidase-T"/>
    <property type="match status" value="1"/>
</dbReference>
<keyword evidence="3 9" id="KW-0479">Metal-binding</keyword>
<feature type="binding site" evidence="9">
    <location>
        <position position="144"/>
    </location>
    <ligand>
        <name>Zn(2+)</name>
        <dbReference type="ChEBI" id="CHEBI:29105"/>
        <label>2</label>
    </ligand>
</feature>
<dbReference type="InterPro" id="IPR036264">
    <property type="entry name" value="Bact_exopeptidase_dim_dom"/>
</dbReference>
<keyword evidence="2" id="KW-0645">Protease</keyword>
<dbReference type="PROSITE" id="PS00758">
    <property type="entry name" value="ARGE_DAPE_CPG2_1"/>
    <property type="match status" value="1"/>
</dbReference>
<evidence type="ECO:0000256" key="9">
    <source>
        <dbReference type="PIRSR" id="PIRSR037215-2"/>
    </source>
</evidence>
<evidence type="ECO:0000256" key="1">
    <source>
        <dbReference type="ARBA" id="ARBA00009692"/>
    </source>
</evidence>
<dbReference type="InterPro" id="IPR010161">
    <property type="entry name" value="Peptidase_M20B"/>
</dbReference>
<dbReference type="Pfam" id="PF01546">
    <property type="entry name" value="Peptidase_M20"/>
    <property type="match status" value="1"/>
</dbReference>
<accession>A0A1G7AP25</accession>
<evidence type="ECO:0000256" key="2">
    <source>
        <dbReference type="ARBA" id="ARBA00022670"/>
    </source>
</evidence>
<dbReference type="STRING" id="282683.SAMN04488105_101287"/>
<dbReference type="Proteomes" id="UP000198994">
    <property type="component" value="Unassembled WGS sequence"/>
</dbReference>
<feature type="binding site" evidence="9">
    <location>
        <position position="81"/>
    </location>
    <ligand>
        <name>Zn(2+)</name>
        <dbReference type="ChEBI" id="CHEBI:29105"/>
        <label>1</label>
    </ligand>
</feature>
<feature type="active site" description="Proton acceptor" evidence="8">
    <location>
        <position position="178"/>
    </location>
</feature>
<dbReference type="GO" id="GO:0008237">
    <property type="term" value="F:metallopeptidase activity"/>
    <property type="evidence" value="ECO:0007669"/>
    <property type="project" value="UniProtKB-KW"/>
</dbReference>
<keyword evidence="5 9" id="KW-0862">Zinc</keyword>